<dbReference type="PANTHER" id="PTHR40700:SF1">
    <property type="entry name" value="DUF63 DOMAIN-CONTAINING PROTEIN"/>
    <property type="match status" value="1"/>
</dbReference>
<feature type="transmembrane region" description="Helical" evidence="1">
    <location>
        <begin position="68"/>
        <end position="86"/>
    </location>
</feature>
<evidence type="ECO:0000313" key="2">
    <source>
        <dbReference type="EMBL" id="ANV81051.1"/>
    </source>
</evidence>
<feature type="transmembrane region" description="Helical" evidence="1">
    <location>
        <begin position="319"/>
        <end position="343"/>
    </location>
</feature>
<protein>
    <submittedName>
        <fullName evidence="2">Putative membrane protein</fullName>
    </submittedName>
</protein>
<feature type="transmembrane region" description="Helical" evidence="1">
    <location>
        <begin position="12"/>
        <end position="32"/>
    </location>
</feature>
<reference evidence="2" key="1">
    <citation type="submission" date="2014-11" db="EMBL/GenBank/DDBJ databases">
        <authorList>
            <person name="Zhu J."/>
            <person name="Qi W."/>
            <person name="Song R."/>
        </authorList>
    </citation>
    <scope>NUCLEOTIDE SEQUENCE</scope>
</reference>
<keyword evidence="1" id="KW-0812">Transmembrane</keyword>
<feature type="transmembrane region" description="Helical" evidence="1">
    <location>
        <begin position="98"/>
        <end position="114"/>
    </location>
</feature>
<proteinExistence type="predicted"/>
<dbReference type="InterPro" id="IPR002749">
    <property type="entry name" value="DUF63"/>
</dbReference>
<name>A0A1B1TFI8_9ARCH</name>
<keyword evidence="1" id="KW-1133">Transmembrane helix</keyword>
<feature type="transmembrane region" description="Helical" evidence="1">
    <location>
        <begin position="134"/>
        <end position="154"/>
    </location>
</feature>
<dbReference type="AlphaFoldDB" id="A0A1B1TFI8"/>
<reference evidence="2" key="2">
    <citation type="journal article" date="2015" name="ISME J.">
        <title>A new class of marine Euryarchaeota group II from the Mediterranean deep chlorophyll maximum.</title>
        <authorList>
            <person name="Martin-Cuadrado A.B."/>
            <person name="Garcia-Heredia I."/>
            <person name="Molto A.G."/>
            <person name="Lopez-Ubeda R."/>
            <person name="Kimes N."/>
            <person name="Lopez-Garcia P."/>
            <person name="Moreira D."/>
            <person name="Rodriguez-Valera F."/>
        </authorList>
    </citation>
    <scope>NUCLEOTIDE SEQUENCE</scope>
</reference>
<feature type="transmembrane region" description="Helical" evidence="1">
    <location>
        <begin position="363"/>
        <end position="385"/>
    </location>
</feature>
<feature type="transmembrane region" description="Helical" evidence="1">
    <location>
        <begin position="397"/>
        <end position="414"/>
    </location>
</feature>
<feature type="transmembrane region" description="Helical" evidence="1">
    <location>
        <begin position="225"/>
        <end position="247"/>
    </location>
</feature>
<evidence type="ECO:0000256" key="1">
    <source>
        <dbReference type="SAM" id="Phobius"/>
    </source>
</evidence>
<dbReference type="PANTHER" id="PTHR40700">
    <property type="entry name" value="HYPOTHETICAL MEMBRANE PROTEIN, CONSERVED, DUF63 FAMILY"/>
    <property type="match status" value="1"/>
</dbReference>
<dbReference type="EMBL" id="KP211920">
    <property type="protein sequence ID" value="ANV81051.1"/>
    <property type="molecule type" value="Genomic_DNA"/>
</dbReference>
<keyword evidence="1" id="KW-0472">Membrane</keyword>
<feature type="transmembrane region" description="Helical" evidence="1">
    <location>
        <begin position="193"/>
        <end position="213"/>
    </location>
</feature>
<feature type="transmembrane region" description="Helical" evidence="1">
    <location>
        <begin position="166"/>
        <end position="187"/>
    </location>
</feature>
<dbReference type="Pfam" id="PF01889">
    <property type="entry name" value="DUF63"/>
    <property type="match status" value="2"/>
</dbReference>
<organism evidence="2">
    <name type="scientific">uncultured Poseidoniia archaeon</name>
    <dbReference type="NCBI Taxonomy" id="1697135"/>
    <lineage>
        <taxon>Archaea</taxon>
        <taxon>Methanobacteriati</taxon>
        <taxon>Thermoplasmatota</taxon>
        <taxon>Candidatus Poseidoniia</taxon>
        <taxon>environmental samples</taxon>
    </lineage>
</organism>
<feature type="transmembrane region" description="Helical" evidence="1">
    <location>
        <begin position="253"/>
        <end position="273"/>
    </location>
</feature>
<accession>A0A1B1TFI8</accession>
<sequence>MENPLEEMEDYELWATYFLYFVGTLLFAGLTLDQMDIDNPLTRSIYEYYLDPISGEATGDSGYNSVNTATYAIVLGAFVLSLSAWLRRLGIDGSDNTIIALFPFVLWAATGEVVEDAEMFDSRLSSLFVSPGVHFQTAAWVVISGAIGYSITNNSKISKEDESEKINSIASILIFCQFVLYAHSISIGPQSSIGLEMLFIFGLVAIFSPQFFGESLDNFSTIQRSVYLTGFGGSMIFLGAIFSYSLSIDSSDIVLWPLIFVIGLPIIICWQMYNYGKESAEILDSYGMISGVLPIGVTEDEYLASTSPEKDLMEKHRTAAIFASPVVFLAVAGQILDGIATAIGLEYLGYSEKHVLSDKVIQIFGNAFGFTFVKIALAGLILYFFTIANFEHRQRHLRLLVGLAMMVVGMAPGLRDVGRAVIGV</sequence>